<dbReference type="GO" id="GO:0003677">
    <property type="term" value="F:DNA binding"/>
    <property type="evidence" value="ECO:0007669"/>
    <property type="project" value="UniProtKB-KW"/>
</dbReference>
<dbReference type="PANTHER" id="PTHR10459">
    <property type="entry name" value="DNA LIGASE"/>
    <property type="match status" value="1"/>
</dbReference>
<dbReference type="GO" id="GO:0003950">
    <property type="term" value="F:NAD+ poly-ADP-ribosyltransferase activity"/>
    <property type="evidence" value="ECO:0007669"/>
    <property type="project" value="UniProtKB-UniRule"/>
</dbReference>
<keyword evidence="10" id="KW-0863">Zinc-finger</keyword>
<evidence type="ECO:0000256" key="18">
    <source>
        <dbReference type="RuleBase" id="RU362114"/>
    </source>
</evidence>
<dbReference type="GO" id="GO:0070212">
    <property type="term" value="P:protein poly-ADP-ribosylation"/>
    <property type="evidence" value="ECO:0007669"/>
    <property type="project" value="TreeGrafter"/>
</dbReference>
<evidence type="ECO:0000256" key="13">
    <source>
        <dbReference type="ARBA" id="ARBA00023125"/>
    </source>
</evidence>
<dbReference type="PROSITE" id="PS51977">
    <property type="entry name" value="WGR"/>
    <property type="match status" value="1"/>
</dbReference>
<dbReference type="Gene3D" id="1.20.142.10">
    <property type="entry name" value="Poly(ADP-ribose) polymerase, regulatory domain"/>
    <property type="match status" value="1"/>
</dbReference>
<dbReference type="EMBL" id="JPKZ01000319">
    <property type="protein sequence ID" value="KHN87932.1"/>
    <property type="molecule type" value="Genomic_DNA"/>
</dbReference>
<keyword evidence="9" id="KW-0013">ADP-ribosylation</keyword>
<sequence length="783" mass="87145">MIIEVDSSSGGIMDCDIMGNPSGSDGGTEELSSTLVSKPLQNDSAPETDKKITVFWEYELVKGRWIRFNKAITEKLNAANNDEPVEVELDESTLQIHPGTMKQRNVTSGYVRAVRCVTRVENGDDCYVWEYIDGGRRWKSLDRGSAVKLELAYKEGAPVVDLRLAGSDFTADLDANTMKSVDGQLVYKMRRKISNAEAAMSASPAPSAATTRAMVKRKTAAKQETVSTAQQPTTAENAKKAKIEAANGSTVVEPKSVDANDDTGDTNKQVIQPKSKSKGKSDGKSQMHKLLLKGCAAVDAECVEKVGVAHVYTEANDIYDAKLNQTNAQNNNNKYYVIQLLEDDDVKRYSVWFRWGRVGYKGQTSLVGCGSDLDKAKSLFCRKFSDKTRNEWSERNDFRKVVGKYDYLPTDYSKLINEHKGARDAPSDPPQPSKLADSIQRLLNLICDVRAMEETVMELEYDATKAPLGKVTEEQIKAGYAALKRIENFIKKNDFSKAFVNAVNEYYTKIPHYFGMRQPPLIKTHEQLKTEISLLEALAEIEVAIRTLKKDGENTAVNPLDRHYANMKCQLEIIESGDSRFELVERYLQTTHASTHSHYRMRLSNLYAVNKEGEADKFIGGIGNRMLLWHGSRLTNWYGILSQGLRIAPPEAPVTGYMFGKGVYFADMSSKSANYCFPQKSKPGLLVLAEVALGNQHQLLQADYNADRLPAGKHSVMGLGSIGPDPNANITLDDGCVVPCGKPVTLDVNQAKGCALNYNEYIVYNTNQIRLRYLVEVDFLFDF</sequence>
<evidence type="ECO:0000256" key="10">
    <source>
        <dbReference type="ARBA" id="ARBA00022771"/>
    </source>
</evidence>
<dbReference type="GO" id="GO:0008270">
    <property type="term" value="F:zinc ion binding"/>
    <property type="evidence" value="ECO:0007669"/>
    <property type="project" value="UniProtKB-KW"/>
</dbReference>
<evidence type="ECO:0000256" key="11">
    <source>
        <dbReference type="ARBA" id="ARBA00022833"/>
    </source>
</evidence>
<feature type="compositionally biased region" description="Polar residues" evidence="19">
    <location>
        <begin position="1"/>
        <end position="10"/>
    </location>
</feature>
<accession>A0A0B2W2V1</accession>
<dbReference type="GO" id="GO:0006302">
    <property type="term" value="P:double-strand break repair"/>
    <property type="evidence" value="ECO:0007669"/>
    <property type="project" value="TreeGrafter"/>
</dbReference>
<keyword evidence="14" id="KW-0539">Nucleus</keyword>
<evidence type="ECO:0000256" key="12">
    <source>
        <dbReference type="ARBA" id="ARBA00023027"/>
    </source>
</evidence>
<feature type="compositionally biased region" description="Low complexity" evidence="19">
    <location>
        <begin position="196"/>
        <end position="213"/>
    </location>
</feature>
<dbReference type="PANTHER" id="PTHR10459:SF60">
    <property type="entry name" value="POLY [ADP-RIBOSE] POLYMERASE 2"/>
    <property type="match status" value="1"/>
</dbReference>
<gene>
    <name evidence="24" type="primary">Parp2</name>
    <name evidence="24" type="ORF">Tcan_18788</name>
</gene>
<feature type="compositionally biased region" description="Polar residues" evidence="19">
    <location>
        <begin position="222"/>
        <end position="234"/>
    </location>
</feature>
<dbReference type="GO" id="GO:0140806">
    <property type="term" value="F:NAD+-protein-aspartate ADP-ribosyltransferase activity"/>
    <property type="evidence" value="ECO:0007669"/>
    <property type="project" value="RHEA"/>
</dbReference>
<dbReference type="CDD" id="cd01437">
    <property type="entry name" value="parp_like"/>
    <property type="match status" value="1"/>
</dbReference>
<evidence type="ECO:0000256" key="16">
    <source>
        <dbReference type="ARBA" id="ARBA00033987"/>
    </source>
</evidence>
<proteinExistence type="inferred from homology"/>
<dbReference type="InterPro" id="IPR050800">
    <property type="entry name" value="ARTD/PARP"/>
</dbReference>
<name>A0A0B2W2V1_TOXCA</name>
<dbReference type="CDD" id="cd08003">
    <property type="entry name" value="WGR_PARP2_like"/>
    <property type="match status" value="1"/>
</dbReference>
<dbReference type="Pfam" id="PF00644">
    <property type="entry name" value="PARP"/>
    <property type="match status" value="1"/>
</dbReference>
<keyword evidence="7" id="KW-0479">Metal-binding</keyword>
<feature type="domain" description="WWE" evidence="20">
    <location>
        <begin position="115"/>
        <end position="191"/>
    </location>
</feature>
<comment type="catalytic activity">
    <reaction evidence="1">
        <text>L-aspartyl-[protein] + NAD(+) = 4-O-(ADP-D-ribosyl)-L-aspartyl-[protein] + nicotinamide</text>
        <dbReference type="Rhea" id="RHEA:54424"/>
        <dbReference type="Rhea" id="RHEA-COMP:9867"/>
        <dbReference type="Rhea" id="RHEA-COMP:13832"/>
        <dbReference type="ChEBI" id="CHEBI:17154"/>
        <dbReference type="ChEBI" id="CHEBI:29961"/>
        <dbReference type="ChEBI" id="CHEBI:57540"/>
        <dbReference type="ChEBI" id="CHEBI:138102"/>
    </reaction>
</comment>
<keyword evidence="4 18" id="KW-0328">Glycosyltransferase</keyword>
<dbReference type="AlphaFoldDB" id="A0A0B2W2V1"/>
<dbReference type="Gene3D" id="3.90.228.10">
    <property type="match status" value="1"/>
</dbReference>
<dbReference type="Pfam" id="PF02877">
    <property type="entry name" value="PARP_reg"/>
    <property type="match status" value="1"/>
</dbReference>
<dbReference type="InterPro" id="IPR036930">
    <property type="entry name" value="WGR_dom_sf"/>
</dbReference>
<comment type="catalytic activity">
    <reaction evidence="2">
        <text>L-glutamyl-[protein] + NAD(+) = 5-O-(ADP-D-ribosyl)-L-glutamyl-[protein] + nicotinamide</text>
        <dbReference type="Rhea" id="RHEA:58224"/>
        <dbReference type="Rhea" id="RHEA-COMP:10208"/>
        <dbReference type="Rhea" id="RHEA-COMP:15089"/>
        <dbReference type="ChEBI" id="CHEBI:17154"/>
        <dbReference type="ChEBI" id="CHEBI:29973"/>
        <dbReference type="ChEBI" id="CHEBI:57540"/>
        <dbReference type="ChEBI" id="CHEBI:142540"/>
    </reaction>
</comment>
<evidence type="ECO:0000256" key="15">
    <source>
        <dbReference type="ARBA" id="ARBA00024347"/>
    </source>
</evidence>
<feature type="domain" description="PARP alpha-helical" evidence="22">
    <location>
        <begin position="432"/>
        <end position="549"/>
    </location>
</feature>
<evidence type="ECO:0000256" key="19">
    <source>
        <dbReference type="SAM" id="MobiDB-lite"/>
    </source>
</evidence>
<dbReference type="SUPFAM" id="SSF47587">
    <property type="entry name" value="Domain of poly(ADP-ribose) polymerase"/>
    <property type="match status" value="1"/>
</dbReference>
<comment type="catalytic activity">
    <reaction evidence="16">
        <text>NAD(+) + (ADP-D-ribosyl)n-acceptor = nicotinamide + (ADP-D-ribosyl)n+1-acceptor + H(+).</text>
        <dbReference type="EC" id="2.4.2.30"/>
    </reaction>
</comment>
<dbReference type="Pfam" id="PF02825">
    <property type="entry name" value="WWE"/>
    <property type="match status" value="2"/>
</dbReference>
<dbReference type="GO" id="GO:0140807">
    <property type="term" value="F:NAD+-protein-glutamate ADP-ribosyltransferase activity"/>
    <property type="evidence" value="ECO:0007669"/>
    <property type="project" value="RHEA"/>
</dbReference>
<keyword evidence="8" id="KW-0677">Repeat</keyword>
<keyword evidence="25" id="KW-1185">Reference proteome</keyword>
<feature type="region of interest" description="Disordered" evidence="19">
    <location>
        <begin position="196"/>
        <end position="285"/>
    </location>
</feature>
<evidence type="ECO:0000256" key="1">
    <source>
        <dbReference type="ARBA" id="ARBA00000438"/>
    </source>
</evidence>
<keyword evidence="6" id="KW-0548">Nucleotidyltransferase</keyword>
<dbReference type="InterPro" id="IPR012317">
    <property type="entry name" value="Poly(ADP-ribose)pol_cat_dom"/>
</dbReference>
<dbReference type="FunFam" id="1.20.142.10:FF:000001">
    <property type="entry name" value="Poly [ADP-ribose] polymerase"/>
    <property type="match status" value="1"/>
</dbReference>
<evidence type="ECO:0000256" key="2">
    <source>
        <dbReference type="ARBA" id="ARBA00000459"/>
    </source>
</evidence>
<comment type="similarity">
    <text evidence="15">Belongs to the ARTD/PARP family.</text>
</comment>
<dbReference type="Gene3D" id="2.20.140.10">
    <property type="entry name" value="WGR domain"/>
    <property type="match status" value="1"/>
</dbReference>
<keyword evidence="13" id="KW-0238">DNA-binding</keyword>
<protein>
    <recommendedName>
        <fullName evidence="17 18">Poly [ADP-ribose] polymerase</fullName>
        <shortName evidence="18">PARP</shortName>
        <ecNumber evidence="18">2.4.2.-</ecNumber>
    </recommendedName>
</protein>
<reference evidence="24 25" key="1">
    <citation type="submission" date="2014-11" db="EMBL/GenBank/DDBJ databases">
        <title>Genetic blueprint of the zoonotic pathogen Toxocara canis.</title>
        <authorList>
            <person name="Zhu X.-Q."/>
            <person name="Korhonen P.K."/>
            <person name="Cai H."/>
            <person name="Young N.D."/>
            <person name="Nejsum P."/>
            <person name="von Samson-Himmelstjerna G."/>
            <person name="Boag P.R."/>
            <person name="Tan P."/>
            <person name="Li Q."/>
            <person name="Min J."/>
            <person name="Yang Y."/>
            <person name="Wang X."/>
            <person name="Fang X."/>
            <person name="Hall R.S."/>
            <person name="Hofmann A."/>
            <person name="Sternberg P.W."/>
            <person name="Jex A.R."/>
            <person name="Gasser R.B."/>
        </authorList>
    </citation>
    <scope>NUCLEOTIDE SEQUENCE [LARGE SCALE GENOMIC DNA]</scope>
    <source>
        <strain evidence="24">PN_DK_2014</strain>
    </source>
</reference>
<keyword evidence="5 18" id="KW-0808">Transferase</keyword>
<evidence type="ECO:0000256" key="3">
    <source>
        <dbReference type="ARBA" id="ARBA00004123"/>
    </source>
</evidence>
<organism evidence="24 25">
    <name type="scientific">Toxocara canis</name>
    <name type="common">Canine roundworm</name>
    <dbReference type="NCBI Taxonomy" id="6265"/>
    <lineage>
        <taxon>Eukaryota</taxon>
        <taxon>Metazoa</taxon>
        <taxon>Ecdysozoa</taxon>
        <taxon>Nematoda</taxon>
        <taxon>Chromadorea</taxon>
        <taxon>Rhabditida</taxon>
        <taxon>Spirurina</taxon>
        <taxon>Ascaridomorpha</taxon>
        <taxon>Ascaridoidea</taxon>
        <taxon>Toxocaridae</taxon>
        <taxon>Toxocara</taxon>
    </lineage>
</organism>
<dbReference type="GO" id="GO:0016779">
    <property type="term" value="F:nucleotidyltransferase activity"/>
    <property type="evidence" value="ECO:0007669"/>
    <property type="project" value="UniProtKB-KW"/>
</dbReference>
<dbReference type="EC" id="2.4.2.-" evidence="18"/>
<evidence type="ECO:0000256" key="14">
    <source>
        <dbReference type="ARBA" id="ARBA00023242"/>
    </source>
</evidence>
<feature type="region of interest" description="Disordered" evidence="19">
    <location>
        <begin position="1"/>
        <end position="32"/>
    </location>
</feature>
<dbReference type="InterPro" id="IPR008893">
    <property type="entry name" value="WGR_domain"/>
</dbReference>
<dbReference type="FunFam" id="2.20.140.10:FF:000001">
    <property type="entry name" value="Poly [ADP-ribose] polymerase"/>
    <property type="match status" value="1"/>
</dbReference>
<dbReference type="PROSITE" id="PS51060">
    <property type="entry name" value="PARP_ALPHA_HD"/>
    <property type="match status" value="1"/>
</dbReference>
<dbReference type="OrthoDB" id="429950at2759"/>
<dbReference type="Proteomes" id="UP000031036">
    <property type="component" value="Unassembled WGS sequence"/>
</dbReference>
<dbReference type="GO" id="GO:0005730">
    <property type="term" value="C:nucleolus"/>
    <property type="evidence" value="ECO:0007669"/>
    <property type="project" value="TreeGrafter"/>
</dbReference>
<dbReference type="InterPro" id="IPR036616">
    <property type="entry name" value="Poly(ADP-ribose)pol_reg_dom_sf"/>
</dbReference>
<dbReference type="FunFam" id="3.90.228.10:FF:000002">
    <property type="entry name" value="Poly [ADP-ribose] polymerase"/>
    <property type="match status" value="1"/>
</dbReference>
<evidence type="ECO:0000256" key="17">
    <source>
        <dbReference type="ARBA" id="ARBA00071874"/>
    </source>
</evidence>
<evidence type="ECO:0000313" key="25">
    <source>
        <dbReference type="Proteomes" id="UP000031036"/>
    </source>
</evidence>
<feature type="domain" description="WGR" evidence="23">
    <location>
        <begin position="308"/>
        <end position="405"/>
    </location>
</feature>
<dbReference type="SUPFAM" id="SSF142921">
    <property type="entry name" value="WGR domain-like"/>
    <property type="match status" value="1"/>
</dbReference>
<evidence type="ECO:0000259" key="20">
    <source>
        <dbReference type="PROSITE" id="PS50918"/>
    </source>
</evidence>
<evidence type="ECO:0000259" key="22">
    <source>
        <dbReference type="PROSITE" id="PS51060"/>
    </source>
</evidence>
<evidence type="ECO:0000313" key="24">
    <source>
        <dbReference type="EMBL" id="KHN87932.1"/>
    </source>
</evidence>
<evidence type="ECO:0000256" key="4">
    <source>
        <dbReference type="ARBA" id="ARBA00022676"/>
    </source>
</evidence>
<evidence type="ECO:0000259" key="21">
    <source>
        <dbReference type="PROSITE" id="PS51059"/>
    </source>
</evidence>
<comment type="subcellular location">
    <subcellularLocation>
        <location evidence="3">Nucleus</location>
    </subcellularLocation>
</comment>
<dbReference type="OMA" id="PLIKTHE"/>
<keyword evidence="11" id="KW-0862">Zinc</keyword>
<evidence type="ECO:0000256" key="5">
    <source>
        <dbReference type="ARBA" id="ARBA00022679"/>
    </source>
</evidence>
<dbReference type="SMART" id="SM00773">
    <property type="entry name" value="WGR"/>
    <property type="match status" value="1"/>
</dbReference>
<evidence type="ECO:0000256" key="8">
    <source>
        <dbReference type="ARBA" id="ARBA00022737"/>
    </source>
</evidence>
<dbReference type="SUPFAM" id="SSF117839">
    <property type="entry name" value="WWE domain"/>
    <property type="match status" value="2"/>
</dbReference>
<dbReference type="InterPro" id="IPR037197">
    <property type="entry name" value="WWE_dom_sf"/>
</dbReference>
<dbReference type="SUPFAM" id="SSF56399">
    <property type="entry name" value="ADP-ribosylation"/>
    <property type="match status" value="1"/>
</dbReference>
<comment type="caution">
    <text evidence="24">The sequence shown here is derived from an EMBL/GenBank/DDBJ whole genome shotgun (WGS) entry which is preliminary data.</text>
</comment>
<keyword evidence="12 18" id="KW-0520">NAD</keyword>
<dbReference type="PROSITE" id="PS50918">
    <property type="entry name" value="WWE"/>
    <property type="match status" value="1"/>
</dbReference>
<evidence type="ECO:0000256" key="7">
    <source>
        <dbReference type="ARBA" id="ARBA00022723"/>
    </source>
</evidence>
<dbReference type="Gene3D" id="3.30.720.50">
    <property type="match status" value="2"/>
</dbReference>
<dbReference type="Pfam" id="PF05406">
    <property type="entry name" value="WGR"/>
    <property type="match status" value="1"/>
</dbReference>
<dbReference type="PROSITE" id="PS51059">
    <property type="entry name" value="PARP_CATALYTIC"/>
    <property type="match status" value="1"/>
</dbReference>
<dbReference type="InterPro" id="IPR004170">
    <property type="entry name" value="WWE_dom"/>
</dbReference>
<evidence type="ECO:0000256" key="6">
    <source>
        <dbReference type="ARBA" id="ARBA00022695"/>
    </source>
</evidence>
<evidence type="ECO:0000256" key="9">
    <source>
        <dbReference type="ARBA" id="ARBA00022765"/>
    </source>
</evidence>
<evidence type="ECO:0000259" key="23">
    <source>
        <dbReference type="PROSITE" id="PS51977"/>
    </source>
</evidence>
<dbReference type="InterPro" id="IPR004102">
    <property type="entry name" value="Poly(ADP-ribose)pol_reg_dom"/>
</dbReference>
<dbReference type="STRING" id="6265.A0A0B2W2V1"/>
<feature type="domain" description="PARP catalytic" evidence="21">
    <location>
        <begin position="558"/>
        <end position="783"/>
    </location>
</feature>